<keyword evidence="5 6" id="KW-0472">Membrane</keyword>
<keyword evidence="2" id="KW-0813">Transport</keyword>
<evidence type="ECO:0000256" key="1">
    <source>
        <dbReference type="ARBA" id="ARBA00004141"/>
    </source>
</evidence>
<keyword evidence="8" id="KW-1185">Reference proteome</keyword>
<feature type="transmembrane region" description="Helical" evidence="6">
    <location>
        <begin position="487"/>
        <end position="508"/>
    </location>
</feature>
<sequence length="549" mass="60941">MADIDKAGVVVSPPVSSFDALGKNNDLHYARRGGDVVDSDVDSTDIHGFDAERMRARTLLTVQEEKKLLRRIDWHIMPLCSIMFMLKNMDADNTSNARIMNLGTARNIMAELGISSDQYALLPVLYYIPYIIGEAPSNLLLKKIKPSTWQSRILLTWGIALCCHTAATSKSGIYAARFFLGLAEAGMFPGTMRSAVKTFRSTASSRQLLTSQYRTYWYRPDEMSVRLLYFYILGNLSGIFGGIFAFAFDNASGARGLSGWQWLFLFEGLVTVAYSAVVYFCLPDFPPTARWLSDKEKAFVQARLPPNAPRAEELNFDLREIVNALKDRRLWMFTLIWATQTVGTAGCRFYQSTVIANLGFTSIAQAQLLNLPISVLGICLIGISGYLADSGRIARPLFPLTFLSIILICYGVLYAYPSNGAVYAATMIANACTASWFPMMWPWRVQTTSRATGSAFSIGFVNSYGQIGGAIGPQIFRSAYAPQYQTSFGVCMGIVACCMSITSATWWVTRRTEAETRRLKLARIKAQKDGLAVLDDVEDVDLKKDRIDG</sequence>
<feature type="transmembrane region" description="Helical" evidence="6">
    <location>
        <begin position="397"/>
        <end position="416"/>
    </location>
</feature>
<dbReference type="AlphaFoldDB" id="A0AAJ0GCJ1"/>
<comment type="caution">
    <text evidence="7">The sequence shown here is derived from an EMBL/GenBank/DDBJ whole genome shotgun (WGS) entry which is preliminary data.</text>
</comment>
<organism evidence="7 8">
    <name type="scientific">Extremus antarcticus</name>
    <dbReference type="NCBI Taxonomy" id="702011"/>
    <lineage>
        <taxon>Eukaryota</taxon>
        <taxon>Fungi</taxon>
        <taxon>Dikarya</taxon>
        <taxon>Ascomycota</taxon>
        <taxon>Pezizomycotina</taxon>
        <taxon>Dothideomycetes</taxon>
        <taxon>Dothideomycetidae</taxon>
        <taxon>Mycosphaerellales</taxon>
        <taxon>Extremaceae</taxon>
        <taxon>Extremus</taxon>
    </lineage>
</organism>
<feature type="transmembrane region" description="Helical" evidence="6">
    <location>
        <begin position="228"/>
        <end position="248"/>
    </location>
</feature>
<evidence type="ECO:0000256" key="5">
    <source>
        <dbReference type="ARBA" id="ARBA00023136"/>
    </source>
</evidence>
<evidence type="ECO:0000256" key="3">
    <source>
        <dbReference type="ARBA" id="ARBA00022692"/>
    </source>
</evidence>
<dbReference type="InterPro" id="IPR011701">
    <property type="entry name" value="MFS"/>
</dbReference>
<evidence type="ECO:0000256" key="6">
    <source>
        <dbReference type="SAM" id="Phobius"/>
    </source>
</evidence>
<reference evidence="7" key="1">
    <citation type="submission" date="2023-04" db="EMBL/GenBank/DDBJ databases">
        <title>Black Yeasts Isolated from many extreme environments.</title>
        <authorList>
            <person name="Coleine C."/>
            <person name="Stajich J.E."/>
            <person name="Selbmann L."/>
        </authorList>
    </citation>
    <scope>NUCLEOTIDE SEQUENCE</scope>
    <source>
        <strain evidence="7">CCFEE 5312</strain>
    </source>
</reference>
<dbReference type="GO" id="GO:0022857">
    <property type="term" value="F:transmembrane transporter activity"/>
    <property type="evidence" value="ECO:0007669"/>
    <property type="project" value="InterPro"/>
</dbReference>
<feature type="transmembrane region" description="Helical" evidence="6">
    <location>
        <begin position="455"/>
        <end position="475"/>
    </location>
</feature>
<dbReference type="PANTHER" id="PTHR43791:SF51">
    <property type="entry name" value="MAJOR FACILITATOR SUPERFAMILY (MFS) PROFILE DOMAIN-CONTAINING PROTEIN"/>
    <property type="match status" value="1"/>
</dbReference>
<accession>A0AAJ0GCJ1</accession>
<feature type="transmembrane region" description="Helical" evidence="6">
    <location>
        <begin position="422"/>
        <end position="443"/>
    </location>
</feature>
<protein>
    <submittedName>
        <fullName evidence="7">Uncharacterized protein</fullName>
    </submittedName>
</protein>
<dbReference type="SUPFAM" id="SSF103473">
    <property type="entry name" value="MFS general substrate transporter"/>
    <property type="match status" value="1"/>
</dbReference>
<dbReference type="Proteomes" id="UP001271007">
    <property type="component" value="Unassembled WGS sequence"/>
</dbReference>
<feature type="transmembrane region" description="Helical" evidence="6">
    <location>
        <begin position="330"/>
        <end position="351"/>
    </location>
</feature>
<dbReference type="GO" id="GO:0016020">
    <property type="term" value="C:membrane"/>
    <property type="evidence" value="ECO:0007669"/>
    <property type="project" value="UniProtKB-SubCell"/>
</dbReference>
<dbReference type="Gene3D" id="1.20.1250.20">
    <property type="entry name" value="MFS general substrate transporter like domains"/>
    <property type="match status" value="2"/>
</dbReference>
<name>A0AAJ0GCJ1_9PEZI</name>
<dbReference type="EMBL" id="JAWDJX010000031">
    <property type="protein sequence ID" value="KAK3050578.1"/>
    <property type="molecule type" value="Genomic_DNA"/>
</dbReference>
<keyword evidence="4 6" id="KW-1133">Transmembrane helix</keyword>
<dbReference type="Pfam" id="PF07690">
    <property type="entry name" value="MFS_1"/>
    <property type="match status" value="1"/>
</dbReference>
<keyword evidence="3 6" id="KW-0812">Transmembrane</keyword>
<dbReference type="PANTHER" id="PTHR43791">
    <property type="entry name" value="PERMEASE-RELATED"/>
    <property type="match status" value="1"/>
</dbReference>
<feature type="transmembrane region" description="Helical" evidence="6">
    <location>
        <begin position="260"/>
        <end position="282"/>
    </location>
</feature>
<gene>
    <name evidence="7" type="ORF">LTR09_008218</name>
</gene>
<proteinExistence type="predicted"/>
<evidence type="ECO:0000313" key="8">
    <source>
        <dbReference type="Proteomes" id="UP001271007"/>
    </source>
</evidence>
<dbReference type="InterPro" id="IPR036259">
    <property type="entry name" value="MFS_trans_sf"/>
</dbReference>
<evidence type="ECO:0000256" key="4">
    <source>
        <dbReference type="ARBA" id="ARBA00022989"/>
    </source>
</evidence>
<evidence type="ECO:0000256" key="2">
    <source>
        <dbReference type="ARBA" id="ARBA00022448"/>
    </source>
</evidence>
<feature type="transmembrane region" description="Helical" evidence="6">
    <location>
        <begin position="371"/>
        <end position="388"/>
    </location>
</feature>
<evidence type="ECO:0000313" key="7">
    <source>
        <dbReference type="EMBL" id="KAK3050578.1"/>
    </source>
</evidence>
<comment type="subcellular location">
    <subcellularLocation>
        <location evidence="1">Membrane</location>
        <topology evidence="1">Multi-pass membrane protein</topology>
    </subcellularLocation>
</comment>